<evidence type="ECO:0000256" key="16">
    <source>
        <dbReference type="ARBA" id="ARBA00036053"/>
    </source>
</evidence>
<comment type="pathway">
    <text evidence="1">Protein modification; protein glycosylation.</text>
</comment>
<evidence type="ECO:0000256" key="18">
    <source>
        <dbReference type="ARBA" id="ARBA00036295"/>
    </source>
</evidence>
<dbReference type="PANTHER" id="PTHR11929">
    <property type="entry name" value="ALPHA- 1,3 -FUCOSYLTRANSFERASE"/>
    <property type="match status" value="1"/>
</dbReference>
<protein>
    <recommendedName>
        <fullName evidence="24">Fucosyltransferase</fullName>
        <ecNumber evidence="24">2.4.1.-</ecNumber>
    </recommendedName>
</protein>
<sequence length="372" mass="44191">MSTPSRVFWFCLAFFLFLVCFGACLLVYIKPTQLWFYFKLNQGDSTSEPATFFGQDESYNNNFIQSNTTLILVWLCPFGCRMNPLNCLNMNISSCHITMNRSMYNQSHGVVFHHRDLMWDLSNLPQQPRPAFQKWVWMNMESPAHSVPKRGLNRLFNLTLTYRRDADIHIPYGFLTFNPNASRAEVPPKTKFVCWVVSNRYPQERIRYYKALKKYIRIHTYGKVFGRPLSWEDFMPTLSSCKFYLAFENSIFKDYITEKLYFAFLAGSVPVVLGPPRENYEDYIPAESFIHVDDFESPKNLSEYLLMLDQNDALYLSYFEWKKDFSVYRPNFWNSHLCLACDHIKRHSEYMSVGNLEKWFWDKNFSDFFPAR</sequence>
<dbReference type="InterPro" id="IPR001503">
    <property type="entry name" value="Glyco_trans_10"/>
</dbReference>
<keyword evidence="7 24" id="KW-0812">Transmembrane</keyword>
<evidence type="ECO:0000313" key="28">
    <source>
        <dbReference type="Proteomes" id="UP001474421"/>
    </source>
</evidence>
<evidence type="ECO:0000256" key="14">
    <source>
        <dbReference type="ARBA" id="ARBA00023180"/>
    </source>
</evidence>
<dbReference type="Pfam" id="PF00852">
    <property type="entry name" value="Glyco_transf_10"/>
    <property type="match status" value="1"/>
</dbReference>
<feature type="domain" description="Fucosyltransferase N-terminal" evidence="26">
    <location>
        <begin position="67"/>
        <end position="173"/>
    </location>
</feature>
<evidence type="ECO:0000256" key="21">
    <source>
        <dbReference type="ARBA" id="ARBA00037848"/>
    </source>
</evidence>
<keyword evidence="28" id="KW-1185">Reference proteome</keyword>
<evidence type="ECO:0000256" key="6">
    <source>
        <dbReference type="ARBA" id="ARBA00022679"/>
    </source>
</evidence>
<feature type="transmembrane region" description="Helical" evidence="24">
    <location>
        <begin position="6"/>
        <end position="29"/>
    </location>
</feature>
<comment type="catalytic activity">
    <reaction evidence="22">
        <text>beta-D-Gal-(1-&gt;4)-beta-D-GlcNAc-(1-&gt;3)-beta-D-Gal-(1-&gt;4)-D-Glc + GDP-beta-L-fucose = beta-D-Gal-(1-&gt;4)-[alpha-L-Fuc-(1-&gt;3)]-beta-D-GlcNAc-(1-&gt;3)-beta-D-Gal-(1-&gt;4)-D-Glc + GDP + H(+)</text>
        <dbReference type="Rhea" id="RHEA:77187"/>
        <dbReference type="ChEBI" id="CHEBI:15378"/>
        <dbReference type="ChEBI" id="CHEBI:57273"/>
        <dbReference type="ChEBI" id="CHEBI:58189"/>
        <dbReference type="ChEBI" id="CHEBI:60239"/>
        <dbReference type="ChEBI" id="CHEBI:61352"/>
    </reaction>
    <physiologicalReaction direction="left-to-right" evidence="22">
        <dbReference type="Rhea" id="RHEA:77188"/>
    </physiologicalReaction>
</comment>
<comment type="similarity">
    <text evidence="3 24">Belongs to the glycosyltransferase 10 family.</text>
</comment>
<evidence type="ECO:0000256" key="15">
    <source>
        <dbReference type="ARBA" id="ARBA00029329"/>
    </source>
</evidence>
<keyword evidence="9 24" id="KW-1133">Transmembrane helix</keyword>
<comment type="caution">
    <text evidence="27">The sequence shown here is derived from an EMBL/GenBank/DDBJ whole genome shotgun (WGS) entry which is preliminary data.</text>
</comment>
<evidence type="ECO:0000256" key="17">
    <source>
        <dbReference type="ARBA" id="ARBA00036234"/>
    </source>
</evidence>
<accession>A0AAW1BNG9</accession>
<evidence type="ECO:0000256" key="3">
    <source>
        <dbReference type="ARBA" id="ARBA00008919"/>
    </source>
</evidence>
<reference evidence="27 28" key="1">
    <citation type="journal article" date="2024" name="Proc. Natl. Acad. Sci. U.S.A.">
        <title>The genetic regulatory architecture and epigenomic basis for age-related changes in rattlesnake venom.</title>
        <authorList>
            <person name="Hogan M.P."/>
            <person name="Holding M.L."/>
            <person name="Nystrom G.S."/>
            <person name="Colston T.J."/>
            <person name="Bartlett D.A."/>
            <person name="Mason A.J."/>
            <person name="Ellsworth S.A."/>
            <person name="Rautsaw R.M."/>
            <person name="Lawrence K.C."/>
            <person name="Strickland J.L."/>
            <person name="He B."/>
            <person name="Fraser P."/>
            <person name="Margres M.J."/>
            <person name="Gilbert D.M."/>
            <person name="Gibbs H.L."/>
            <person name="Parkinson C.L."/>
            <person name="Rokyta D.R."/>
        </authorList>
    </citation>
    <scope>NUCLEOTIDE SEQUENCE [LARGE SCALE GENOMIC DNA]</scope>
    <source>
        <strain evidence="27">DRR0105</strain>
    </source>
</reference>
<comment type="subcellular location">
    <subcellularLocation>
        <location evidence="24">Golgi apparatus</location>
        <location evidence="24">Golgi stack membrane</location>
        <topology evidence="24">Single-pass type II membrane protein</topology>
    </subcellularLocation>
    <subcellularLocation>
        <location evidence="21">Golgi apparatus</location>
        <location evidence="21">trans-Golgi network membrane</location>
        <topology evidence="21">Single-pass type II membrane protein</topology>
    </subcellularLocation>
</comment>
<evidence type="ECO:0000256" key="11">
    <source>
        <dbReference type="ARBA" id="ARBA00023098"/>
    </source>
</evidence>
<dbReference type="InterPro" id="IPR031481">
    <property type="entry name" value="Glyco_tran_10_N"/>
</dbReference>
<evidence type="ECO:0000256" key="23">
    <source>
        <dbReference type="ARBA" id="ARBA00043838"/>
    </source>
</evidence>
<proteinExistence type="inferred from homology"/>
<dbReference type="GO" id="GO:0032580">
    <property type="term" value="C:Golgi cisterna membrane"/>
    <property type="evidence" value="ECO:0007669"/>
    <property type="project" value="UniProtKB-SubCell"/>
</dbReference>
<dbReference type="Gene3D" id="3.40.50.11660">
    <property type="entry name" value="Glycosyl transferase family 10, C-terminal domain"/>
    <property type="match status" value="1"/>
</dbReference>
<organism evidence="27 28">
    <name type="scientific">Crotalus adamanteus</name>
    <name type="common">Eastern diamondback rattlesnake</name>
    <dbReference type="NCBI Taxonomy" id="8729"/>
    <lineage>
        <taxon>Eukaryota</taxon>
        <taxon>Metazoa</taxon>
        <taxon>Chordata</taxon>
        <taxon>Craniata</taxon>
        <taxon>Vertebrata</taxon>
        <taxon>Euteleostomi</taxon>
        <taxon>Lepidosauria</taxon>
        <taxon>Squamata</taxon>
        <taxon>Bifurcata</taxon>
        <taxon>Unidentata</taxon>
        <taxon>Episquamata</taxon>
        <taxon>Toxicofera</taxon>
        <taxon>Serpentes</taxon>
        <taxon>Colubroidea</taxon>
        <taxon>Viperidae</taxon>
        <taxon>Crotalinae</taxon>
        <taxon>Crotalus</taxon>
    </lineage>
</organism>
<comment type="catalytic activity">
    <reaction evidence="16">
        <text>alpha-D-galactosyl-(1-&gt;3)-beta-D-galactosyl-(1-&gt;4)-N-acetyl-beta-D-glucosaminyl-(1-&gt;3)-beta-D-galactosyl-(1-&gt;4)-beta-D-glucosyl-(1&lt;-&gt;1')-ceramide + GDP-beta-L-fucose = a neolactoside IV(3)-alpha-Gal,III(3)-alpha-Fuc-nLc4Cer + GDP + H(+)</text>
        <dbReference type="Rhea" id="RHEA:48380"/>
        <dbReference type="ChEBI" id="CHEBI:15378"/>
        <dbReference type="ChEBI" id="CHEBI:57273"/>
        <dbReference type="ChEBI" id="CHEBI:58189"/>
        <dbReference type="ChEBI" id="CHEBI:90380"/>
        <dbReference type="ChEBI" id="CHEBI:90381"/>
    </reaction>
    <physiologicalReaction direction="left-to-right" evidence="16">
        <dbReference type="Rhea" id="RHEA:48381"/>
    </physiologicalReaction>
</comment>
<comment type="catalytic activity">
    <reaction evidence="17">
        <text>an alpha-Neu5Ac-(2-&gt;3)-beta-D-Gal-(1-&gt;4)-beta-D-GlcNAc-(1-&gt;3)-beta-D-Gal-(1-&gt;4)-beta-D-GlcNAc derivative + GDP-beta-L-fucose = an alpha-Neu5Ac-(2-&gt;3)-beta-D-Gal-(1-&gt;4)-beta-D-GlcNAc-(1-&gt;3)-beta-D-Gal-(1-&gt;4)-[alpha-L-Fuc-(1-&gt;3)]-beta-D-GlcNAc derivative + GDP + H(+)</text>
        <dbReference type="Rhea" id="RHEA:68044"/>
        <dbReference type="ChEBI" id="CHEBI:15378"/>
        <dbReference type="ChEBI" id="CHEBI:57273"/>
        <dbReference type="ChEBI" id="CHEBI:58189"/>
        <dbReference type="ChEBI" id="CHEBI:145343"/>
        <dbReference type="ChEBI" id="CHEBI:176900"/>
    </reaction>
    <physiologicalReaction direction="left-to-right" evidence="17">
        <dbReference type="Rhea" id="RHEA:68045"/>
    </physiologicalReaction>
</comment>
<evidence type="ECO:0000256" key="7">
    <source>
        <dbReference type="ARBA" id="ARBA00022692"/>
    </source>
</evidence>
<comment type="subunit">
    <text evidence="4">Homodimer.</text>
</comment>
<evidence type="ECO:0000256" key="9">
    <source>
        <dbReference type="ARBA" id="ARBA00022989"/>
    </source>
</evidence>
<gene>
    <name evidence="27" type="ORF">NXF25_007850</name>
</gene>
<keyword evidence="5 24" id="KW-0328">Glycosyltransferase</keyword>
<evidence type="ECO:0000256" key="12">
    <source>
        <dbReference type="ARBA" id="ARBA00023136"/>
    </source>
</evidence>
<evidence type="ECO:0000256" key="8">
    <source>
        <dbReference type="ARBA" id="ARBA00022968"/>
    </source>
</evidence>
<dbReference type="FunFam" id="3.40.50.11660:FF:000001">
    <property type="entry name" value="alpha-(1,3)-fucosyltransferase 9"/>
    <property type="match status" value="1"/>
</dbReference>
<dbReference type="Pfam" id="PF17039">
    <property type="entry name" value="Glyco_tran_10_N"/>
    <property type="match status" value="1"/>
</dbReference>
<feature type="domain" description="Fucosyltransferase C-terminal" evidence="25">
    <location>
        <begin position="187"/>
        <end position="359"/>
    </location>
</feature>
<keyword evidence="6 24" id="KW-0808">Transferase</keyword>
<evidence type="ECO:0000256" key="2">
    <source>
        <dbReference type="ARBA" id="ARBA00004934"/>
    </source>
</evidence>
<evidence type="ECO:0000259" key="26">
    <source>
        <dbReference type="Pfam" id="PF17039"/>
    </source>
</evidence>
<dbReference type="GO" id="GO:0006629">
    <property type="term" value="P:lipid metabolic process"/>
    <property type="evidence" value="ECO:0007669"/>
    <property type="project" value="UniProtKB-KW"/>
</dbReference>
<dbReference type="GO" id="GO:0017083">
    <property type="term" value="F:4-galactosyl-N-acetylglucosaminide 3-alpha-L-fucosyltransferase activity"/>
    <property type="evidence" value="ECO:0007669"/>
    <property type="project" value="UniProtKB-EC"/>
</dbReference>
<dbReference type="EMBL" id="JAOTOJ010000003">
    <property type="protein sequence ID" value="KAK9403023.1"/>
    <property type="molecule type" value="Genomic_DNA"/>
</dbReference>
<evidence type="ECO:0000256" key="5">
    <source>
        <dbReference type="ARBA" id="ARBA00022676"/>
    </source>
</evidence>
<dbReference type="SUPFAM" id="SSF53756">
    <property type="entry name" value="UDP-Glycosyltransferase/glycogen phosphorylase"/>
    <property type="match status" value="1"/>
</dbReference>
<keyword evidence="14" id="KW-0325">Glycoprotein</keyword>
<comment type="catalytic activity">
    <reaction evidence="23">
        <text>an alpha-L-Fuc-(1-&gt;2)-beta-D-Gal-(1-&gt;4)-beta-D-GlcNAc derivative + GDP-beta-L-fucose = an alpha-L-Fuc-(1-&gt;2)-beta-D-Gal-(1-&gt;4)-[alpha-L-Fuc-(1-&gt;3)]-beta-D-GlcNAc derivative + GDP + H(+)</text>
        <dbReference type="Rhea" id="RHEA:77191"/>
        <dbReference type="ChEBI" id="CHEBI:15378"/>
        <dbReference type="ChEBI" id="CHEBI:57273"/>
        <dbReference type="ChEBI" id="CHEBI:58189"/>
        <dbReference type="ChEBI" id="CHEBI:133510"/>
        <dbReference type="ChEBI" id="CHEBI:195560"/>
    </reaction>
    <physiologicalReaction direction="left-to-right" evidence="23">
        <dbReference type="Rhea" id="RHEA:77192"/>
    </physiologicalReaction>
</comment>
<evidence type="ECO:0000256" key="1">
    <source>
        <dbReference type="ARBA" id="ARBA00004922"/>
    </source>
</evidence>
<evidence type="ECO:0000256" key="24">
    <source>
        <dbReference type="RuleBase" id="RU003832"/>
    </source>
</evidence>
<comment type="pathway">
    <text evidence="2">Glycolipid biosynthesis.</text>
</comment>
<evidence type="ECO:0000313" key="27">
    <source>
        <dbReference type="EMBL" id="KAK9403023.1"/>
    </source>
</evidence>
<comment type="catalytic activity">
    <reaction evidence="15">
        <text>a beta-D-galactosyl-(1-&gt;4)-N-acetyl-beta-D-glucosaminyl derivative + GDP-beta-L-fucose = a beta-D-galactosyl-(1-&gt;4)-[alpha-L-fucosyl-(1-&gt;3)]-N-acetyl-beta-D-glucosaminyl derivative + GDP + H(+)</text>
        <dbReference type="Rhea" id="RHEA:14257"/>
        <dbReference type="ChEBI" id="CHEBI:15378"/>
        <dbReference type="ChEBI" id="CHEBI:57273"/>
        <dbReference type="ChEBI" id="CHEBI:58189"/>
        <dbReference type="ChEBI" id="CHEBI:133507"/>
        <dbReference type="ChEBI" id="CHEBI:137941"/>
        <dbReference type="EC" id="2.4.1.152"/>
    </reaction>
    <physiologicalReaction direction="left-to-right" evidence="15">
        <dbReference type="Rhea" id="RHEA:14258"/>
    </physiologicalReaction>
</comment>
<dbReference type="Proteomes" id="UP001474421">
    <property type="component" value="Unassembled WGS sequence"/>
</dbReference>
<evidence type="ECO:0000256" key="4">
    <source>
        <dbReference type="ARBA" id="ARBA00011738"/>
    </source>
</evidence>
<dbReference type="InterPro" id="IPR038577">
    <property type="entry name" value="GT10-like_C_sf"/>
</dbReference>
<dbReference type="PANTHER" id="PTHR11929:SF10">
    <property type="entry name" value="4-GALACTOSYL-N-ACETYLGLUCOSAMINIDE 3-ALPHA-L-FUCOSYLTRANSFERASE 9"/>
    <property type="match status" value="1"/>
</dbReference>
<dbReference type="EC" id="2.4.1.-" evidence="24"/>
<comment type="catalytic activity">
    <reaction evidence="20">
        <text>a neolactoside nLc4Cer + GDP-beta-L-fucose = a neolactoside III(3)-alpha-Fuc-nLc4Cer + GDP + H(+)</text>
        <dbReference type="Rhea" id="RHEA:48376"/>
        <dbReference type="ChEBI" id="CHEBI:15378"/>
        <dbReference type="ChEBI" id="CHEBI:57273"/>
        <dbReference type="ChEBI" id="CHEBI:58189"/>
        <dbReference type="ChEBI" id="CHEBI:90376"/>
        <dbReference type="ChEBI" id="CHEBI:90379"/>
    </reaction>
    <physiologicalReaction direction="left-to-right" evidence="20">
        <dbReference type="Rhea" id="RHEA:48377"/>
    </physiologicalReaction>
</comment>
<comment type="catalytic activity">
    <reaction evidence="19">
        <text>an N-acetyl-alpha-neuraminyl-(2-&gt;3)-beta-D-galactosyl-(1-&gt;4)-N-acetyl-beta-D-glucosaminyl derivative + GDP-beta-L-fucose = an alpha-Neu5Ac-(2-&gt;3)-beta-D-Gal-(1-&gt;4)-[alpha-L-Fuc-(1-&gt;3)]-beta-D-GlcNAc derivative + GDP + H(+)</text>
        <dbReference type="Rhea" id="RHEA:56076"/>
        <dbReference type="ChEBI" id="CHEBI:15378"/>
        <dbReference type="ChEBI" id="CHEBI:57273"/>
        <dbReference type="ChEBI" id="CHEBI:58189"/>
        <dbReference type="ChEBI" id="CHEBI:136545"/>
        <dbReference type="ChEBI" id="CHEBI:139509"/>
    </reaction>
    <physiologicalReaction direction="left-to-right" evidence="19">
        <dbReference type="Rhea" id="RHEA:56077"/>
    </physiologicalReaction>
</comment>
<evidence type="ECO:0000256" key="13">
    <source>
        <dbReference type="ARBA" id="ARBA00023157"/>
    </source>
</evidence>
<evidence type="ECO:0000259" key="25">
    <source>
        <dbReference type="Pfam" id="PF00852"/>
    </source>
</evidence>
<evidence type="ECO:0000256" key="22">
    <source>
        <dbReference type="ARBA" id="ARBA00043828"/>
    </source>
</evidence>
<keyword evidence="12 24" id="KW-0472">Membrane</keyword>
<keyword evidence="11" id="KW-0443">Lipid metabolism</keyword>
<name>A0AAW1BNG9_CROAD</name>
<evidence type="ECO:0000256" key="19">
    <source>
        <dbReference type="ARBA" id="ARBA00036481"/>
    </source>
</evidence>
<dbReference type="InterPro" id="IPR055270">
    <property type="entry name" value="Glyco_tran_10_C"/>
</dbReference>
<evidence type="ECO:0000256" key="10">
    <source>
        <dbReference type="ARBA" id="ARBA00023034"/>
    </source>
</evidence>
<keyword evidence="10 24" id="KW-0333">Golgi apparatus</keyword>
<keyword evidence="13" id="KW-1015">Disulfide bond</keyword>
<keyword evidence="8" id="KW-0735">Signal-anchor</keyword>
<dbReference type="AlphaFoldDB" id="A0AAW1BNG9"/>
<evidence type="ECO:0000256" key="20">
    <source>
        <dbReference type="ARBA" id="ARBA00036757"/>
    </source>
</evidence>
<comment type="catalytic activity">
    <reaction evidence="18">
        <text>alpha-N-glycoloylneuraminosyl-(2-&gt;3)-beta-D-galactosyl-(1-&gt;4)-N-acetyl-beta-D-glucosaminyl-(1-&gt;3)-beta-D-galactosyl-(1-&gt;4)-N-acetyl-beta-D-glucosaminyl-(1-&gt;3)-beta-D-galactosyl-(1-&gt;4)-beta-D-glucosyl-(1&lt;-&gt;1')-ceramide + GDP-beta-L-fucose = alpha-N-glycoloylneuraminosyl-(2-&gt;3)-beta-D-galactosyl-(1-&gt;4)-N-acetyl-beta-D-glucosaminyl-(1-&gt;3)-beta-D-galactosyl-(1-&gt;4)-[alpha-L-fucosyl-(1-&gt;3)]-N-acetyl-beta-D-glucosaminyl-(1-&gt;3)-beta-D-galactosyl-(1-&gt;4)-beta-D-glucosyl-(1&lt;-&gt;1')-ceramide + GDP + H(+)</text>
        <dbReference type="Rhea" id="RHEA:48388"/>
        <dbReference type="ChEBI" id="CHEBI:15378"/>
        <dbReference type="ChEBI" id="CHEBI:57273"/>
        <dbReference type="ChEBI" id="CHEBI:58189"/>
        <dbReference type="ChEBI" id="CHEBI:90383"/>
        <dbReference type="ChEBI" id="CHEBI:90384"/>
    </reaction>
    <physiologicalReaction direction="left-to-right" evidence="18">
        <dbReference type="Rhea" id="RHEA:48389"/>
    </physiologicalReaction>
</comment>